<dbReference type="InterPro" id="IPR029058">
    <property type="entry name" value="AB_hydrolase_fold"/>
</dbReference>
<dbReference type="InterPro" id="IPR005152">
    <property type="entry name" value="Lipase_secreted"/>
</dbReference>
<dbReference type="GO" id="GO:0016042">
    <property type="term" value="P:lipid catabolic process"/>
    <property type="evidence" value="ECO:0007669"/>
    <property type="project" value="InterPro"/>
</dbReference>
<accession>A0A839ZAT2</accession>
<feature type="chain" id="PRO_5032289603" evidence="2">
    <location>
        <begin position="28"/>
        <end position="421"/>
    </location>
</feature>
<dbReference type="Proteomes" id="UP000533469">
    <property type="component" value="Unassembled WGS sequence"/>
</dbReference>
<dbReference type="RefSeq" id="WP_183190004.1">
    <property type="nucleotide sequence ID" value="NZ_JACICD010000004.1"/>
</dbReference>
<dbReference type="EMBL" id="JACICD010000004">
    <property type="protein sequence ID" value="MBB3771837.1"/>
    <property type="molecule type" value="Genomic_DNA"/>
</dbReference>
<evidence type="ECO:0000256" key="2">
    <source>
        <dbReference type="SAM" id="SignalP"/>
    </source>
</evidence>
<dbReference type="PANTHER" id="PTHR34853:SF1">
    <property type="entry name" value="LIPASE 5"/>
    <property type="match status" value="1"/>
</dbReference>
<comment type="caution">
    <text evidence="3">The sequence shown here is derived from an EMBL/GenBank/DDBJ whole genome shotgun (WGS) entry which is preliminary data.</text>
</comment>
<dbReference type="SUPFAM" id="SSF53474">
    <property type="entry name" value="alpha/beta-Hydrolases"/>
    <property type="match status" value="1"/>
</dbReference>
<dbReference type="PANTHER" id="PTHR34853">
    <property type="match status" value="1"/>
</dbReference>
<dbReference type="GO" id="GO:0006508">
    <property type="term" value="P:proteolysis"/>
    <property type="evidence" value="ECO:0007669"/>
    <property type="project" value="InterPro"/>
</dbReference>
<keyword evidence="4" id="KW-1185">Reference proteome</keyword>
<gene>
    <name evidence="3" type="ORF">FHS55_002446</name>
</gene>
<dbReference type="GO" id="GO:0004806">
    <property type="term" value="F:triacylglycerol lipase activity"/>
    <property type="evidence" value="ECO:0007669"/>
    <property type="project" value="InterPro"/>
</dbReference>
<dbReference type="GO" id="GO:0004252">
    <property type="term" value="F:serine-type endopeptidase activity"/>
    <property type="evidence" value="ECO:0007669"/>
    <property type="project" value="InterPro"/>
</dbReference>
<protein>
    <submittedName>
        <fullName evidence="3">Pimeloyl-ACP methyl ester carboxylesterase</fullName>
    </submittedName>
</protein>
<dbReference type="InterPro" id="IPR002471">
    <property type="entry name" value="Pept_S9_AS"/>
</dbReference>
<proteinExistence type="predicted"/>
<evidence type="ECO:0000313" key="3">
    <source>
        <dbReference type="EMBL" id="MBB3771837.1"/>
    </source>
</evidence>
<dbReference type="PIRSF" id="PIRSF029171">
    <property type="entry name" value="Esterase_LipA"/>
    <property type="match status" value="1"/>
</dbReference>
<dbReference type="AlphaFoldDB" id="A0A839ZAT2"/>
<name>A0A839ZAT2_9HYPH</name>
<dbReference type="PROSITE" id="PS00708">
    <property type="entry name" value="PRO_ENDOPEP_SER"/>
    <property type="match status" value="1"/>
</dbReference>
<keyword evidence="1" id="KW-0378">Hydrolase</keyword>
<organism evidence="3 4">
    <name type="scientific">Ancylobacter tetraedralis</name>
    <dbReference type="NCBI Taxonomy" id="217068"/>
    <lineage>
        <taxon>Bacteria</taxon>
        <taxon>Pseudomonadati</taxon>
        <taxon>Pseudomonadota</taxon>
        <taxon>Alphaproteobacteria</taxon>
        <taxon>Hyphomicrobiales</taxon>
        <taxon>Xanthobacteraceae</taxon>
        <taxon>Ancylobacter</taxon>
    </lineage>
</organism>
<dbReference type="Gene3D" id="3.40.50.1820">
    <property type="entry name" value="alpha/beta hydrolase"/>
    <property type="match status" value="1"/>
</dbReference>
<evidence type="ECO:0000256" key="1">
    <source>
        <dbReference type="ARBA" id="ARBA00022801"/>
    </source>
</evidence>
<evidence type="ECO:0000313" key="4">
    <source>
        <dbReference type="Proteomes" id="UP000533469"/>
    </source>
</evidence>
<sequence>MNLVRRLRIALALLVPLFLVAASAARAQDGPVEVVSGVRYEFLERWDVERLNRILEVDTPRFAGITQSFTPARNAVRLYRVTYPSVVPERGNKPTVATGLLAIPDTPETGFPMVSYQHGTVYGKQEVPSFADQSSETALMIAQFAGQGYVLIGADYFGLGLSPEPEGYMVKASHQQASYDMLVASRSVLAQMKLTSPRLFLAGWSQGGFVTMAFLEKLESAGVPVLAAATASAPLDIFMALSGFLDFPRPNDASWVTTLFILSSFSFENYYGVPGLARSLINDAYYDVARKAYERQPFDAKDIPTDVGKLIRKDYFDPQFFAGSAYGRLVAATNAYRWIIRTPVRNYYGEQDEVISVGLGQLAMTYQRAIGAGNTTVEAVSTGPTTHRGTFVRAVPQWKLWFDGLRAGERAPAQNSDPIQP</sequence>
<reference evidence="3 4" key="1">
    <citation type="submission" date="2020-08" db="EMBL/GenBank/DDBJ databases">
        <title>Genomic Encyclopedia of Type Strains, Phase IV (KMG-IV): sequencing the most valuable type-strain genomes for metagenomic binning, comparative biology and taxonomic classification.</title>
        <authorList>
            <person name="Goeker M."/>
        </authorList>
    </citation>
    <scope>NUCLEOTIDE SEQUENCE [LARGE SCALE GENOMIC DNA]</scope>
    <source>
        <strain evidence="3 4">DSM 5895</strain>
    </source>
</reference>
<feature type="signal peptide" evidence="2">
    <location>
        <begin position="1"/>
        <end position="27"/>
    </location>
</feature>
<keyword evidence="2" id="KW-0732">Signal</keyword>